<organism evidence="2 3">
    <name type="scientific">Xenoophorus captivus</name>
    <dbReference type="NCBI Taxonomy" id="1517983"/>
    <lineage>
        <taxon>Eukaryota</taxon>
        <taxon>Metazoa</taxon>
        <taxon>Chordata</taxon>
        <taxon>Craniata</taxon>
        <taxon>Vertebrata</taxon>
        <taxon>Euteleostomi</taxon>
        <taxon>Actinopterygii</taxon>
        <taxon>Neopterygii</taxon>
        <taxon>Teleostei</taxon>
        <taxon>Neoteleostei</taxon>
        <taxon>Acanthomorphata</taxon>
        <taxon>Ovalentaria</taxon>
        <taxon>Atherinomorphae</taxon>
        <taxon>Cyprinodontiformes</taxon>
        <taxon>Goodeidae</taxon>
        <taxon>Xenoophorus</taxon>
    </lineage>
</organism>
<evidence type="ECO:0000313" key="2">
    <source>
        <dbReference type="EMBL" id="MEQ2195039.1"/>
    </source>
</evidence>
<keyword evidence="3" id="KW-1185">Reference proteome</keyword>
<name>A0ABV0QGV3_9TELE</name>
<comment type="caution">
    <text evidence="2">The sequence shown here is derived from an EMBL/GenBank/DDBJ whole genome shotgun (WGS) entry which is preliminary data.</text>
</comment>
<protein>
    <submittedName>
        <fullName evidence="2">Uncharacterized protein</fullName>
    </submittedName>
</protein>
<accession>A0ABV0QGV3</accession>
<evidence type="ECO:0000256" key="1">
    <source>
        <dbReference type="SAM" id="Phobius"/>
    </source>
</evidence>
<keyword evidence="1" id="KW-0812">Transmembrane</keyword>
<gene>
    <name evidence="2" type="ORF">XENOCAPTIV_006492</name>
</gene>
<sequence length="102" mass="12009">MCGICRDVSCHFLTLDLYESWMEGRSDLMILFADLIVCCMLYIFTGNEKIYIFSHPLITTTSLRYNHKLVHFIYSPYRLIGQVKEKCFQSMQLGLRDQRDVA</sequence>
<proteinExistence type="predicted"/>
<dbReference type="EMBL" id="JAHRIN010010124">
    <property type="protein sequence ID" value="MEQ2195039.1"/>
    <property type="molecule type" value="Genomic_DNA"/>
</dbReference>
<feature type="transmembrane region" description="Helical" evidence="1">
    <location>
        <begin position="28"/>
        <end position="45"/>
    </location>
</feature>
<evidence type="ECO:0000313" key="3">
    <source>
        <dbReference type="Proteomes" id="UP001434883"/>
    </source>
</evidence>
<dbReference type="Proteomes" id="UP001434883">
    <property type="component" value="Unassembled WGS sequence"/>
</dbReference>
<reference evidence="2 3" key="1">
    <citation type="submission" date="2021-06" db="EMBL/GenBank/DDBJ databases">
        <authorList>
            <person name="Palmer J.M."/>
        </authorList>
    </citation>
    <scope>NUCLEOTIDE SEQUENCE [LARGE SCALE GENOMIC DNA]</scope>
    <source>
        <strain evidence="2 3">XC_2019</strain>
        <tissue evidence="2">Muscle</tissue>
    </source>
</reference>
<keyword evidence="1" id="KW-0472">Membrane</keyword>
<keyword evidence="1" id="KW-1133">Transmembrane helix</keyword>